<feature type="region of interest" description="Disordered" evidence="18">
    <location>
        <begin position="632"/>
        <end position="745"/>
    </location>
</feature>
<evidence type="ECO:0000256" key="15">
    <source>
        <dbReference type="ARBA" id="ARBA00049129"/>
    </source>
</evidence>
<evidence type="ECO:0000259" key="19">
    <source>
        <dbReference type="PROSITE" id="PS50102"/>
    </source>
</evidence>
<evidence type="ECO:0000256" key="2">
    <source>
        <dbReference type="ARBA" id="ARBA00004286"/>
    </source>
</evidence>
<comment type="caution">
    <text evidence="22">The sequence shown here is derived from an EMBL/GenBank/DDBJ whole genome shotgun (WGS) entry which is preliminary data.</text>
</comment>
<evidence type="ECO:0000256" key="5">
    <source>
        <dbReference type="ARBA" id="ARBA00022454"/>
    </source>
</evidence>
<keyword evidence="10 16" id="KW-0539">Nucleus</keyword>
<comment type="function">
    <text evidence="16">Catalytic component of the COMPASS (Set1C) complex that specifically mono-, di- and trimethylates histone H3 to form H3K4me1/2/3. COMPASS recognizes ubiquitinated H2B on one face of the nucleosome which stimulates the methylation of H3 on the opposing face.</text>
</comment>
<dbReference type="GO" id="GO:0140999">
    <property type="term" value="F:histone H3K4 trimethyltransferase activity"/>
    <property type="evidence" value="ECO:0007669"/>
    <property type="project" value="UniProtKB-EC"/>
</dbReference>
<keyword evidence="9 16" id="KW-0156">Chromatin regulator</keyword>
<evidence type="ECO:0000256" key="7">
    <source>
        <dbReference type="ARBA" id="ARBA00022679"/>
    </source>
</evidence>
<evidence type="ECO:0000256" key="4">
    <source>
        <dbReference type="ARBA" id="ARBA00015839"/>
    </source>
</evidence>
<organism evidence="22 23">
    <name type="scientific">Patellaria atrata CBS 101060</name>
    <dbReference type="NCBI Taxonomy" id="1346257"/>
    <lineage>
        <taxon>Eukaryota</taxon>
        <taxon>Fungi</taxon>
        <taxon>Dikarya</taxon>
        <taxon>Ascomycota</taxon>
        <taxon>Pezizomycotina</taxon>
        <taxon>Dothideomycetes</taxon>
        <taxon>Dothideomycetes incertae sedis</taxon>
        <taxon>Patellariales</taxon>
        <taxon>Patellariaceae</taxon>
        <taxon>Patellaria</taxon>
    </lineage>
</organism>
<dbReference type="Pfam" id="PF11764">
    <property type="entry name" value="N-SET"/>
    <property type="match status" value="1"/>
</dbReference>
<dbReference type="InterPro" id="IPR003616">
    <property type="entry name" value="Post-SET_dom"/>
</dbReference>
<dbReference type="OrthoDB" id="308383at2759"/>
<dbReference type="SMART" id="SM00317">
    <property type="entry name" value="SET"/>
    <property type="match status" value="1"/>
</dbReference>
<name>A0A9P4SHB2_9PEZI</name>
<comment type="subcellular location">
    <subcellularLocation>
        <location evidence="2">Chromosome</location>
    </subcellularLocation>
    <subcellularLocation>
        <location evidence="1 16">Nucleus</location>
    </subcellularLocation>
</comment>
<feature type="compositionally biased region" description="Acidic residues" evidence="18">
    <location>
        <begin position="702"/>
        <end position="711"/>
    </location>
</feature>
<dbReference type="GO" id="GO:0048188">
    <property type="term" value="C:Set1C/COMPASS complex"/>
    <property type="evidence" value="ECO:0007669"/>
    <property type="project" value="InterPro"/>
</dbReference>
<dbReference type="PANTHER" id="PTHR45814:SF2">
    <property type="entry name" value="HISTONE-LYSINE N-METHYLTRANSFERASE SETD1"/>
    <property type="match status" value="1"/>
</dbReference>
<keyword evidence="6 16" id="KW-0489">Methyltransferase</keyword>
<dbReference type="SMART" id="SM00508">
    <property type="entry name" value="PostSET"/>
    <property type="match status" value="1"/>
</dbReference>
<evidence type="ECO:0000256" key="9">
    <source>
        <dbReference type="ARBA" id="ARBA00022853"/>
    </source>
</evidence>
<dbReference type="SMART" id="SM01291">
    <property type="entry name" value="N-SET"/>
    <property type="match status" value="1"/>
</dbReference>
<evidence type="ECO:0000259" key="20">
    <source>
        <dbReference type="PROSITE" id="PS50280"/>
    </source>
</evidence>
<dbReference type="InterPro" id="IPR012677">
    <property type="entry name" value="Nucleotide-bd_a/b_plait_sf"/>
</dbReference>
<feature type="compositionally biased region" description="Polar residues" evidence="18">
    <location>
        <begin position="42"/>
        <end position="51"/>
    </location>
</feature>
<feature type="compositionally biased region" description="Polar residues" evidence="18">
    <location>
        <begin position="384"/>
        <end position="395"/>
    </location>
</feature>
<feature type="region of interest" description="Disordered" evidence="18">
    <location>
        <begin position="108"/>
        <end position="131"/>
    </location>
</feature>
<evidence type="ECO:0000256" key="16">
    <source>
        <dbReference type="PIRNR" id="PIRNR037104"/>
    </source>
</evidence>
<comment type="catalytic activity">
    <reaction evidence="14">
        <text>N(6)-methyl-L-lysyl(4)-[histone H3] + S-adenosyl-L-methionine = N(6),N(6)-dimethyl-L-lysyl(4)-[histone H3] + S-adenosyl-L-homocysteine + H(+)</text>
        <dbReference type="Rhea" id="RHEA:60268"/>
        <dbReference type="Rhea" id="RHEA-COMP:15540"/>
        <dbReference type="Rhea" id="RHEA-COMP:15543"/>
        <dbReference type="ChEBI" id="CHEBI:15378"/>
        <dbReference type="ChEBI" id="CHEBI:57856"/>
        <dbReference type="ChEBI" id="CHEBI:59789"/>
        <dbReference type="ChEBI" id="CHEBI:61929"/>
        <dbReference type="ChEBI" id="CHEBI:61976"/>
    </reaction>
</comment>
<dbReference type="Gene3D" id="3.30.70.330">
    <property type="match status" value="1"/>
</dbReference>
<dbReference type="PROSITE" id="PS51572">
    <property type="entry name" value="SAM_MT43_1"/>
    <property type="match status" value="1"/>
</dbReference>
<comment type="subunit">
    <text evidence="12">Component of the Set1C/COMPASS complex.</text>
</comment>
<dbReference type="PIRSF" id="PIRSF037104">
    <property type="entry name" value="Histone_H3-K4_mtfrase_Set1_fun"/>
    <property type="match status" value="1"/>
</dbReference>
<evidence type="ECO:0000313" key="22">
    <source>
        <dbReference type="EMBL" id="KAF2842648.1"/>
    </source>
</evidence>
<dbReference type="InterPro" id="IPR035979">
    <property type="entry name" value="RBD_domain_sf"/>
</dbReference>
<dbReference type="InterPro" id="IPR017111">
    <property type="entry name" value="Set1_fungi"/>
</dbReference>
<keyword evidence="23" id="KW-1185">Reference proteome</keyword>
<keyword evidence="17" id="KW-0694">RNA-binding</keyword>
<feature type="region of interest" description="Disordered" evidence="18">
    <location>
        <begin position="371"/>
        <end position="428"/>
    </location>
</feature>
<evidence type="ECO:0000259" key="21">
    <source>
        <dbReference type="PROSITE" id="PS50868"/>
    </source>
</evidence>
<feature type="domain" description="SET" evidence="20">
    <location>
        <begin position="1122"/>
        <end position="1239"/>
    </location>
</feature>
<dbReference type="InterPro" id="IPR046341">
    <property type="entry name" value="SET_dom_sf"/>
</dbReference>
<feature type="domain" description="Post-SET" evidence="21">
    <location>
        <begin position="1248"/>
        <end position="1264"/>
    </location>
</feature>
<feature type="compositionally biased region" description="Basic and acidic residues" evidence="18">
    <location>
        <begin position="26"/>
        <end position="37"/>
    </location>
</feature>
<dbReference type="InterPro" id="IPR000504">
    <property type="entry name" value="RRM_dom"/>
</dbReference>
<dbReference type="InterPro" id="IPR044570">
    <property type="entry name" value="Set1-like"/>
</dbReference>
<dbReference type="Pfam" id="PF11767">
    <property type="entry name" value="SET_assoc"/>
    <property type="match status" value="1"/>
</dbReference>
<evidence type="ECO:0000256" key="6">
    <source>
        <dbReference type="ARBA" id="ARBA00022603"/>
    </source>
</evidence>
<evidence type="ECO:0000256" key="12">
    <source>
        <dbReference type="ARBA" id="ARBA00044515"/>
    </source>
</evidence>
<evidence type="ECO:0000256" key="17">
    <source>
        <dbReference type="PROSITE-ProRule" id="PRU00176"/>
    </source>
</evidence>
<evidence type="ECO:0000256" key="8">
    <source>
        <dbReference type="ARBA" id="ARBA00022691"/>
    </source>
</evidence>
<dbReference type="PROSITE" id="PS50102">
    <property type="entry name" value="RRM"/>
    <property type="match status" value="1"/>
</dbReference>
<dbReference type="EMBL" id="MU006089">
    <property type="protein sequence ID" value="KAF2842648.1"/>
    <property type="molecule type" value="Genomic_DNA"/>
</dbReference>
<feature type="compositionally biased region" description="Polar residues" evidence="18">
    <location>
        <begin position="109"/>
        <end position="125"/>
    </location>
</feature>
<feature type="compositionally biased region" description="Basic and acidic residues" evidence="18">
    <location>
        <begin position="719"/>
        <end position="728"/>
    </location>
</feature>
<reference evidence="22" key="1">
    <citation type="journal article" date="2020" name="Stud. Mycol.">
        <title>101 Dothideomycetes genomes: a test case for predicting lifestyles and emergence of pathogens.</title>
        <authorList>
            <person name="Haridas S."/>
            <person name="Albert R."/>
            <person name="Binder M."/>
            <person name="Bloem J."/>
            <person name="Labutti K."/>
            <person name="Salamov A."/>
            <person name="Andreopoulos B."/>
            <person name="Baker S."/>
            <person name="Barry K."/>
            <person name="Bills G."/>
            <person name="Bluhm B."/>
            <person name="Cannon C."/>
            <person name="Castanera R."/>
            <person name="Culley D."/>
            <person name="Daum C."/>
            <person name="Ezra D."/>
            <person name="Gonzalez J."/>
            <person name="Henrissat B."/>
            <person name="Kuo A."/>
            <person name="Liang C."/>
            <person name="Lipzen A."/>
            <person name="Lutzoni F."/>
            <person name="Magnuson J."/>
            <person name="Mondo S."/>
            <person name="Nolan M."/>
            <person name="Ohm R."/>
            <person name="Pangilinan J."/>
            <person name="Park H.-J."/>
            <person name="Ramirez L."/>
            <person name="Alfaro M."/>
            <person name="Sun H."/>
            <person name="Tritt A."/>
            <person name="Yoshinaga Y."/>
            <person name="Zwiers L.-H."/>
            <person name="Turgeon B."/>
            <person name="Goodwin S."/>
            <person name="Spatafora J."/>
            <person name="Crous P."/>
            <person name="Grigoriev I."/>
        </authorList>
    </citation>
    <scope>NUCLEOTIDE SEQUENCE</scope>
    <source>
        <strain evidence="22">CBS 101060</strain>
    </source>
</reference>
<keyword evidence="8 16" id="KW-0949">S-adenosyl-L-methionine</keyword>
<comment type="catalytic activity">
    <reaction evidence="15">
        <text>N(6),N(6)-dimethyl-L-lysyl(4)-[histone H3] + S-adenosyl-L-methionine = N(6),N(6),N(6)-trimethyl-L-lysyl(4)-[histone H3] + S-adenosyl-L-homocysteine + H(+)</text>
        <dbReference type="Rhea" id="RHEA:60272"/>
        <dbReference type="Rhea" id="RHEA-COMP:15537"/>
        <dbReference type="Rhea" id="RHEA-COMP:15540"/>
        <dbReference type="ChEBI" id="CHEBI:15378"/>
        <dbReference type="ChEBI" id="CHEBI:57856"/>
        <dbReference type="ChEBI" id="CHEBI:59789"/>
        <dbReference type="ChEBI" id="CHEBI:61961"/>
        <dbReference type="ChEBI" id="CHEBI:61976"/>
    </reaction>
</comment>
<dbReference type="PROSITE" id="PS50868">
    <property type="entry name" value="POST_SET"/>
    <property type="match status" value="1"/>
</dbReference>
<evidence type="ECO:0000256" key="14">
    <source>
        <dbReference type="ARBA" id="ARBA00047583"/>
    </source>
</evidence>
<evidence type="ECO:0000256" key="11">
    <source>
        <dbReference type="ARBA" id="ARBA00044492"/>
    </source>
</evidence>
<dbReference type="InterPro" id="IPR001214">
    <property type="entry name" value="SET_dom"/>
</dbReference>
<dbReference type="InterPro" id="IPR024657">
    <property type="entry name" value="COMPASS_Set1_N-SET"/>
</dbReference>
<evidence type="ECO:0000256" key="3">
    <source>
        <dbReference type="ARBA" id="ARBA00012182"/>
    </source>
</evidence>
<sequence>MSRASAFEAFFPNAAPSVLQQKRKRLQEQERWHEKTKGSPAHQENYQSNTTSREDDDPPKSESGDLLNGVGSASSLASTVSSVFSSGGHSAPNMSSYPGATANVHALTPLTNNDFSPPGKTSSPHTIKPHNDAMYIDNTLSQDIATANRSHSTSNAITPIHTPPEPNLQARPGPGEVKGFRLTYDPELDEKLPPKDRRKVKARYKTFGEAEDPAPPPDPRLAIAGYTAGLYHPQNRPAKMKLRPAPYCLKRFSKDSHTVGPGPATKIVVTGYDPFVSGEPQLRALFGSFGAIAELDNKIDSNTGSFLGICLITYRDSHSARGAVLVPAPVAAKKAEKEANSHRMHQKTIRVERDREGNKCRRFVEAVMKRNAEKRAQSKPIESLRQTQTPITPVNVTPGPPPDAPKGPSGRKPPEGPRIQIPPRPQAHSLVEQESVLLSIKREPYIFIAHCYVPVLGTTIEHLKKRMRMYDWEHVRVDQTGYFIIFKNHKHGEEECVKCYAECHMQPLFTYVMNMECQRYGNPHYERSPSPETKALENKKKMEEDRLRRWEDEDWETEKSERARHLDPVCAATEKLKIELGEKLMSEVKSRIVGTTLYDCLDPDRHVAKRRKLGINDPTSQENKPPTFFLLRGDDTPPFGSSNTRAGFSKFQRRPLSNYDHNSRSRKFTQSKPINVFADERRKRPPPKRVSVRPLHQRLQDFYEEDEESSDEQATSITRDAEEQESRPLSRMSLESPAAFDLEEEYELPRRKRRRMDQEDLGWGDDLAYADTQARELVGHLLDKDPDLMADRELEQLICTLPKSSALYKRAKGVIKYRTMIREGEEIFGIKSEEDNTDLAGMAVPTIDVTLNDTVDENLEEPQPALKKKTKTKRKTKKQLLEEQEALRKQARTAEEVLGAEAVPVVQEIEAQVQQLEEPQLDEARAEVEWGVSADIPRRTVEDDPDVVLDVDGWQHLLKDDEDLQFIKTVLKNEKTANIRDIKLWSWNQKQLKLLNNNGVHGLTRIQERISGYYVPNQTGSARTEGVKPISQEEKSKYLPHRIRVQKEREAREARELQAGKDNSAATAEAARLAAAAKTATTTISRSNRANNRRLQNEINTQKQTLSNDIEVRFNQLKKRKKLVKFDRSAIHGWGLYAEQDIAANDMIIEYVGEKVRQKVADLREIRYTKQGMGSSYLFRIDDDTIIDATKKGGIARFINHSCSPSCTAKIIKVDGTKRIVIYALRDIQRNEELTYDYKFEREIGSDDRIPCLCGSANCKGFLN</sequence>
<feature type="region of interest" description="Disordered" evidence="18">
    <location>
        <begin position="1"/>
        <end position="72"/>
    </location>
</feature>
<dbReference type="Gene3D" id="2.170.270.10">
    <property type="entry name" value="SET domain"/>
    <property type="match status" value="1"/>
</dbReference>
<dbReference type="Proteomes" id="UP000799429">
    <property type="component" value="Unassembled WGS sequence"/>
</dbReference>
<feature type="region of interest" description="Disordered" evidence="18">
    <location>
        <begin position="336"/>
        <end position="355"/>
    </location>
</feature>
<dbReference type="Pfam" id="PF00856">
    <property type="entry name" value="SET"/>
    <property type="match status" value="1"/>
</dbReference>
<dbReference type="GO" id="GO:0003723">
    <property type="term" value="F:RNA binding"/>
    <property type="evidence" value="ECO:0007669"/>
    <property type="project" value="UniProtKB-UniRule"/>
</dbReference>
<gene>
    <name evidence="22" type="ORF">M501DRAFT_926832</name>
</gene>
<evidence type="ECO:0000256" key="13">
    <source>
        <dbReference type="ARBA" id="ARBA00047571"/>
    </source>
</evidence>
<dbReference type="PROSITE" id="PS50280">
    <property type="entry name" value="SET"/>
    <property type="match status" value="1"/>
</dbReference>
<dbReference type="AlphaFoldDB" id="A0A9P4SHB2"/>
<evidence type="ECO:0000256" key="18">
    <source>
        <dbReference type="SAM" id="MobiDB-lite"/>
    </source>
</evidence>
<comment type="catalytic activity">
    <reaction evidence="13 16">
        <text>L-lysyl(4)-[histone H3] + 3 S-adenosyl-L-methionine = N(6),N(6),N(6)-trimethyl-L-lysyl(4)-[histone H3] + 3 S-adenosyl-L-homocysteine + 3 H(+)</text>
        <dbReference type="Rhea" id="RHEA:60260"/>
        <dbReference type="Rhea" id="RHEA-COMP:15537"/>
        <dbReference type="Rhea" id="RHEA-COMP:15547"/>
        <dbReference type="ChEBI" id="CHEBI:15378"/>
        <dbReference type="ChEBI" id="CHEBI:29969"/>
        <dbReference type="ChEBI" id="CHEBI:57856"/>
        <dbReference type="ChEBI" id="CHEBI:59789"/>
        <dbReference type="ChEBI" id="CHEBI:61961"/>
        <dbReference type="EC" id="2.1.1.354"/>
    </reaction>
</comment>
<dbReference type="PANTHER" id="PTHR45814">
    <property type="entry name" value="HISTONE-LYSINE N-METHYLTRANSFERASE SETD1"/>
    <property type="match status" value="1"/>
</dbReference>
<feature type="domain" description="RRM" evidence="19">
    <location>
        <begin position="265"/>
        <end position="356"/>
    </location>
</feature>
<proteinExistence type="predicted"/>
<accession>A0A9P4SHB2</accession>
<dbReference type="SUPFAM" id="SSF54928">
    <property type="entry name" value="RNA-binding domain, RBD"/>
    <property type="match status" value="1"/>
</dbReference>
<evidence type="ECO:0000313" key="23">
    <source>
        <dbReference type="Proteomes" id="UP000799429"/>
    </source>
</evidence>
<dbReference type="EC" id="2.1.1.354" evidence="3 16"/>
<feature type="region of interest" description="Disordered" evidence="18">
    <location>
        <begin position="149"/>
        <end position="179"/>
    </location>
</feature>
<evidence type="ECO:0000256" key="1">
    <source>
        <dbReference type="ARBA" id="ARBA00004123"/>
    </source>
</evidence>
<evidence type="ECO:0000256" key="10">
    <source>
        <dbReference type="ARBA" id="ARBA00023242"/>
    </source>
</evidence>
<keyword evidence="5 16" id="KW-0158">Chromosome</keyword>
<comment type="subunit">
    <text evidence="16">Component of the COMPASS (Set1C) complex.</text>
</comment>
<dbReference type="GO" id="GO:0032259">
    <property type="term" value="P:methylation"/>
    <property type="evidence" value="ECO:0007669"/>
    <property type="project" value="UniProtKB-KW"/>
</dbReference>
<comment type="function">
    <text evidence="11">Catalytic component of the COMPASS (Set1C) complex that specifically mono-, di- and trimethylates histone H3 to form H3K4me1/2/3. Binds RNAs which might negatively affect its histone methyltransferase activity. COMPASS recognizes ubiquitinated H2B on one face of the nucleosome which stimulates the methylation of H3 on the opposing face.</text>
</comment>
<protein>
    <recommendedName>
        <fullName evidence="4 16">Histone-lysine N-methyltransferase, H3 lysine-4 specific</fullName>
        <ecNumber evidence="3 16">2.1.1.354</ecNumber>
    </recommendedName>
</protein>
<dbReference type="GO" id="GO:0005694">
    <property type="term" value="C:chromosome"/>
    <property type="evidence" value="ECO:0007669"/>
    <property type="project" value="UniProtKB-SubCell"/>
</dbReference>
<keyword evidence="7 16" id="KW-0808">Transferase</keyword>
<dbReference type="InterPro" id="IPR024636">
    <property type="entry name" value="SET_assoc"/>
</dbReference>
<dbReference type="SUPFAM" id="SSF82199">
    <property type="entry name" value="SET domain"/>
    <property type="match status" value="1"/>
</dbReference>